<feature type="compositionally biased region" description="Basic and acidic residues" evidence="5">
    <location>
        <begin position="314"/>
        <end position="324"/>
    </location>
</feature>
<accession>A0A0F6W4Q1</accession>
<dbReference type="GO" id="GO:0003910">
    <property type="term" value="F:DNA ligase (ATP) activity"/>
    <property type="evidence" value="ECO:0007669"/>
    <property type="project" value="UniProtKB-EC"/>
</dbReference>
<dbReference type="CDD" id="cd07971">
    <property type="entry name" value="OBF_DNA_ligase_LigD"/>
    <property type="match status" value="1"/>
</dbReference>
<dbReference type="KEGG" id="samy:DB32_004561"/>
<evidence type="ECO:0000256" key="3">
    <source>
        <dbReference type="ARBA" id="ARBA00022598"/>
    </source>
</evidence>
<evidence type="ECO:0000313" key="8">
    <source>
        <dbReference type="Proteomes" id="UP000034883"/>
    </source>
</evidence>
<dbReference type="GO" id="GO:0005524">
    <property type="term" value="F:ATP binding"/>
    <property type="evidence" value="ECO:0007669"/>
    <property type="project" value="InterPro"/>
</dbReference>
<gene>
    <name evidence="7" type="ORF">DB32_004561</name>
</gene>
<evidence type="ECO:0000256" key="1">
    <source>
        <dbReference type="ARBA" id="ARBA00007572"/>
    </source>
</evidence>
<name>A0A0F6W4Q1_9BACT</name>
<dbReference type="InterPro" id="IPR050191">
    <property type="entry name" value="ATP-dep_DNA_ligase"/>
</dbReference>
<dbReference type="OrthoDB" id="9802472at2"/>
<evidence type="ECO:0000256" key="4">
    <source>
        <dbReference type="ARBA" id="ARBA00034003"/>
    </source>
</evidence>
<dbReference type="PANTHER" id="PTHR45674:SF4">
    <property type="entry name" value="DNA LIGASE 1"/>
    <property type="match status" value="1"/>
</dbReference>
<feature type="domain" description="ATP-dependent DNA ligase family profile" evidence="6">
    <location>
        <begin position="118"/>
        <end position="246"/>
    </location>
</feature>
<comment type="similarity">
    <text evidence="1">Belongs to the ATP-dependent DNA ligase family.</text>
</comment>
<dbReference type="SUPFAM" id="SSF56091">
    <property type="entry name" value="DNA ligase/mRNA capping enzyme, catalytic domain"/>
    <property type="match status" value="1"/>
</dbReference>
<dbReference type="EC" id="6.5.1.1" evidence="2"/>
<dbReference type="InterPro" id="IPR012310">
    <property type="entry name" value="DNA_ligase_ATP-dep_cent"/>
</dbReference>
<dbReference type="SUPFAM" id="SSF50249">
    <property type="entry name" value="Nucleic acid-binding proteins"/>
    <property type="match status" value="1"/>
</dbReference>
<evidence type="ECO:0000256" key="5">
    <source>
        <dbReference type="SAM" id="MobiDB-lite"/>
    </source>
</evidence>
<keyword evidence="8" id="KW-1185">Reference proteome</keyword>
<sequence>MPRALSTTTSRRTSKRGALPEVDAQLATLVDEPPEGDAWLHEIKFDGYRALAYLDHGEVRLVSRNGLSFNERFAPVCAALSRLPIERAILDGELCAIDEAGRTRFESLQQGGREGLVYFVFDLLFEGDEDLRKLPLIERKERLARVLPETSRGMVRRAEHVRGGGASFLDAAAELGLEGLIAKRLDRPYVSGRSLDWQKVKVQRREELVIVGFTPPKGARQRFGSLLLGTVDAERDGALRYAGKVGTGFDSRTLEELYERMIPLRVEEPPVIDPPREKGATWIRPELVAEVRYTEWTRDGKLRHPAFLGMREDKRASDVRRERATTTTGRARRR</sequence>
<dbReference type="Pfam" id="PF01068">
    <property type="entry name" value="DNA_ligase_A_M"/>
    <property type="match status" value="1"/>
</dbReference>
<dbReference type="Gene3D" id="2.40.50.140">
    <property type="entry name" value="Nucleic acid-binding proteins"/>
    <property type="match status" value="1"/>
</dbReference>
<proteinExistence type="inferred from homology"/>
<dbReference type="InterPro" id="IPR012340">
    <property type="entry name" value="NA-bd_OB-fold"/>
</dbReference>
<dbReference type="STRING" id="927083.DB32_004561"/>
<organism evidence="7 8">
    <name type="scientific">Sandaracinus amylolyticus</name>
    <dbReference type="NCBI Taxonomy" id="927083"/>
    <lineage>
        <taxon>Bacteria</taxon>
        <taxon>Pseudomonadati</taxon>
        <taxon>Myxococcota</taxon>
        <taxon>Polyangia</taxon>
        <taxon>Polyangiales</taxon>
        <taxon>Sandaracinaceae</taxon>
        <taxon>Sandaracinus</taxon>
    </lineage>
</organism>
<feature type="region of interest" description="Disordered" evidence="5">
    <location>
        <begin position="314"/>
        <end position="334"/>
    </location>
</feature>
<reference evidence="7 8" key="1">
    <citation type="submission" date="2015-03" db="EMBL/GenBank/DDBJ databases">
        <title>Genome assembly of Sandaracinus amylolyticus DSM 53668.</title>
        <authorList>
            <person name="Sharma G."/>
            <person name="Subramanian S."/>
        </authorList>
    </citation>
    <scope>NUCLEOTIDE SEQUENCE [LARGE SCALE GENOMIC DNA]</scope>
    <source>
        <strain evidence="7 8">DSM 53668</strain>
    </source>
</reference>
<dbReference type="Proteomes" id="UP000034883">
    <property type="component" value="Chromosome"/>
</dbReference>
<dbReference type="InterPro" id="IPR014146">
    <property type="entry name" value="LigD_ligase_dom"/>
</dbReference>
<protein>
    <recommendedName>
        <fullName evidence="2">DNA ligase (ATP)</fullName>
        <ecNumber evidence="2">6.5.1.1</ecNumber>
    </recommendedName>
</protein>
<comment type="catalytic activity">
    <reaction evidence="4">
        <text>ATP + (deoxyribonucleotide)n-3'-hydroxyl + 5'-phospho-(deoxyribonucleotide)m = (deoxyribonucleotide)n+m + AMP + diphosphate.</text>
        <dbReference type="EC" id="6.5.1.1"/>
    </reaction>
</comment>
<dbReference type="AlphaFoldDB" id="A0A0F6W4Q1"/>
<feature type="compositionally biased region" description="Low complexity" evidence="5">
    <location>
        <begin position="325"/>
        <end position="334"/>
    </location>
</feature>
<dbReference type="PANTHER" id="PTHR45674">
    <property type="entry name" value="DNA LIGASE 1/3 FAMILY MEMBER"/>
    <property type="match status" value="1"/>
</dbReference>
<dbReference type="PROSITE" id="PS50160">
    <property type="entry name" value="DNA_LIGASE_A3"/>
    <property type="match status" value="1"/>
</dbReference>
<keyword evidence="3 7" id="KW-0436">Ligase</keyword>
<dbReference type="NCBIfam" id="TIGR02779">
    <property type="entry name" value="NHEJ_ligase_lig"/>
    <property type="match status" value="1"/>
</dbReference>
<dbReference type="Gene3D" id="3.30.1490.70">
    <property type="match status" value="1"/>
</dbReference>
<dbReference type="GO" id="GO:0006281">
    <property type="term" value="P:DNA repair"/>
    <property type="evidence" value="ECO:0007669"/>
    <property type="project" value="InterPro"/>
</dbReference>
<dbReference type="GO" id="GO:0006310">
    <property type="term" value="P:DNA recombination"/>
    <property type="evidence" value="ECO:0007669"/>
    <property type="project" value="InterPro"/>
</dbReference>
<dbReference type="EMBL" id="CP011125">
    <property type="protein sequence ID" value="AKF07412.1"/>
    <property type="molecule type" value="Genomic_DNA"/>
</dbReference>
<dbReference type="CDD" id="cd07906">
    <property type="entry name" value="Adenylation_DNA_ligase_LigD_LigC"/>
    <property type="match status" value="1"/>
</dbReference>
<dbReference type="RefSeq" id="WP_053234674.1">
    <property type="nucleotide sequence ID" value="NZ_CP011125.1"/>
</dbReference>
<dbReference type="InterPro" id="IPR012309">
    <property type="entry name" value="DNA_ligase_ATP-dep_C"/>
</dbReference>
<evidence type="ECO:0000259" key="6">
    <source>
        <dbReference type="PROSITE" id="PS50160"/>
    </source>
</evidence>
<evidence type="ECO:0000256" key="2">
    <source>
        <dbReference type="ARBA" id="ARBA00012727"/>
    </source>
</evidence>
<dbReference type="Gene3D" id="3.30.470.30">
    <property type="entry name" value="DNA ligase/mRNA capping enzyme"/>
    <property type="match status" value="1"/>
</dbReference>
<dbReference type="Pfam" id="PF04679">
    <property type="entry name" value="DNA_ligase_A_C"/>
    <property type="match status" value="1"/>
</dbReference>
<evidence type="ECO:0000313" key="7">
    <source>
        <dbReference type="EMBL" id="AKF07412.1"/>
    </source>
</evidence>